<keyword evidence="1" id="KW-0812">Transmembrane</keyword>
<evidence type="ECO:0000313" key="2">
    <source>
        <dbReference type="EMBL" id="BAI68175.1"/>
    </source>
</evidence>
<protein>
    <submittedName>
        <fullName evidence="2">NADH dehydrogenase subunit 6</fullName>
    </submittedName>
</protein>
<accession>D3DKM6</accession>
<reference evidence="2" key="1">
    <citation type="journal article" date="2010" name="Comp. Biochem. Physiol. Part D Genomics Proteomics">
        <title>Complete mitochondrial genome sequences of the three pelagic chaetognaths Sagitta nagae, Sagitta decipiens and Sagitta enflata.</title>
        <authorList>
            <person name="Miyamoto H."/>
            <person name="Machida R.J."/>
            <person name="Nishida S."/>
        </authorList>
    </citation>
    <scope>NUCLEOTIDE SEQUENCE</scope>
</reference>
<feature type="transmembrane region" description="Helical" evidence="1">
    <location>
        <begin position="96"/>
        <end position="120"/>
    </location>
</feature>
<dbReference type="CTD" id="4541"/>
<keyword evidence="1" id="KW-0472">Membrane</keyword>
<gene>
    <name evidence="2" type="primary">ND6</name>
</gene>
<reference evidence="2" key="2">
    <citation type="submission" date="2010-02" db="EMBL/GenBank/DDBJ databases">
        <title>CMarZ DNA Barcode.</title>
        <authorList>
            <person name="Machida R.J."/>
            <person name="Nishida S."/>
        </authorList>
    </citation>
    <scope>NUCLEOTIDE SEQUENCE</scope>
</reference>
<dbReference type="EMBL" id="AP011546">
    <property type="protein sequence ID" value="BAI68175.1"/>
    <property type="molecule type" value="Genomic_DNA"/>
</dbReference>
<evidence type="ECO:0000256" key="1">
    <source>
        <dbReference type="SAM" id="Phobius"/>
    </source>
</evidence>
<feature type="transmembrane region" description="Helical" evidence="1">
    <location>
        <begin position="35"/>
        <end position="58"/>
    </location>
</feature>
<organism evidence="2">
    <name type="scientific">Decipisagitta decipiens</name>
    <dbReference type="NCBI Taxonomy" id="366427"/>
    <lineage>
        <taxon>Eukaryota</taxon>
        <taxon>Metazoa</taxon>
        <taxon>Spiralia</taxon>
        <taxon>Gnathifera</taxon>
        <taxon>Chaetognatha</taxon>
        <taxon>Sagittoidea</taxon>
        <taxon>Aphragmophora</taxon>
        <taxon>Ctenodontina</taxon>
        <taxon>Sagittidae</taxon>
        <taxon>Decipisagitta</taxon>
    </lineage>
</organism>
<name>D3DKM6_9BILA</name>
<keyword evidence="1" id="KW-1133">Transmembrane helix</keyword>
<dbReference type="AlphaFoldDB" id="D3DKM6"/>
<geneLocation type="mitochondrion" evidence="2"/>
<proteinExistence type="predicted"/>
<keyword evidence="2" id="KW-0496">Mitochondrion</keyword>
<feature type="transmembrane region" description="Helical" evidence="1">
    <location>
        <begin position="65"/>
        <end position="84"/>
    </location>
</feature>
<dbReference type="RefSeq" id="YP_003433784.1">
    <property type="nucleotide sequence ID" value="NC_013811.1"/>
</dbReference>
<dbReference type="GeneID" id="8774259"/>
<sequence>MTVFIASLILFNTSPLVLGFFFLLLLVCAMMNSLFISPWLAFILLLVYVGGLMVLFIYCLSSLKITHGFFLSFFLTFLLTSYFVSFDVGGFPFELYLIFSILTALAIVLFVVMLIVVNLVDPNAGALKAQ</sequence>